<feature type="transmembrane region" description="Helical" evidence="6">
    <location>
        <begin position="32"/>
        <end position="50"/>
    </location>
</feature>
<accession>A0ABY4FP28</accession>
<dbReference type="Proteomes" id="UP000831786">
    <property type="component" value="Chromosome"/>
</dbReference>
<keyword evidence="2" id="KW-1003">Cell membrane</keyword>
<protein>
    <submittedName>
        <fullName evidence="7">ABC transporter permease</fullName>
    </submittedName>
</protein>
<feature type="transmembrane region" description="Helical" evidence="6">
    <location>
        <begin position="307"/>
        <end position="327"/>
    </location>
</feature>
<keyword evidence="4 6" id="KW-1133">Transmembrane helix</keyword>
<feature type="transmembrane region" description="Helical" evidence="6">
    <location>
        <begin position="256"/>
        <end position="273"/>
    </location>
</feature>
<comment type="subcellular location">
    <subcellularLocation>
        <location evidence="1">Cell membrane</location>
        <topology evidence="1">Multi-pass membrane protein</topology>
    </subcellularLocation>
</comment>
<proteinExistence type="predicted"/>
<keyword evidence="8" id="KW-1185">Reference proteome</keyword>
<feature type="transmembrane region" description="Helical" evidence="6">
    <location>
        <begin position="173"/>
        <end position="194"/>
    </location>
</feature>
<dbReference type="CDD" id="cd06579">
    <property type="entry name" value="TM_PBP1_transp_AraH_like"/>
    <property type="match status" value="1"/>
</dbReference>
<feature type="transmembrane region" description="Helical" evidence="6">
    <location>
        <begin position="134"/>
        <end position="153"/>
    </location>
</feature>
<evidence type="ECO:0000256" key="2">
    <source>
        <dbReference type="ARBA" id="ARBA00022475"/>
    </source>
</evidence>
<evidence type="ECO:0000256" key="1">
    <source>
        <dbReference type="ARBA" id="ARBA00004651"/>
    </source>
</evidence>
<feature type="transmembrane region" description="Helical" evidence="6">
    <location>
        <begin position="280"/>
        <end position="301"/>
    </location>
</feature>
<keyword evidence="3 6" id="KW-0812">Transmembrane</keyword>
<name>A0ABY4FP28_9MICO</name>
<dbReference type="RefSeq" id="WP_244728962.1">
    <property type="nucleotide sequence ID" value="NZ_CP095045.1"/>
</dbReference>
<gene>
    <name evidence="7" type="ORF">MUN78_04075</name>
</gene>
<dbReference type="EMBL" id="CP095045">
    <property type="protein sequence ID" value="UOQ58028.1"/>
    <property type="molecule type" value="Genomic_DNA"/>
</dbReference>
<feature type="transmembrane region" description="Helical" evidence="6">
    <location>
        <begin position="107"/>
        <end position="127"/>
    </location>
</feature>
<sequence>MTTGTIFTPIARRRALPVWIQRSLHEGALPPFLAFAVFIGIYLAVNPSLLTRFQLQTAANLVVPLAIAGLAQLIIVLIGGIDISIGAVISLCNVVFATSLSGLPGPVALAVALAVGAGCGLFNGVLVAYGGLPAIAVTLASTFIIGAIARIVLDRPGGALDQTIFTVTSGEALPFLPMSIVWLLLVCIGIWFVLQRTAFGRQIYGVGSSRDAVQAAGINARFTVLGAFVLSGMLAAVAAVLLAGSTVTGDPRSGDPYLLTSIAAVALSGASFAGGRGSVLGTVAAAITLGLVGNLLFFAGINSYWQYVVNALIIFAVVAIPVVVRVVSTRNALAKGGSHV</sequence>
<feature type="transmembrane region" description="Helical" evidence="6">
    <location>
        <begin position="222"/>
        <end position="244"/>
    </location>
</feature>
<organism evidence="7 8">
    <name type="scientific">Leucobacter allii</name>
    <dbReference type="NCBI Taxonomy" id="2932247"/>
    <lineage>
        <taxon>Bacteria</taxon>
        <taxon>Bacillati</taxon>
        <taxon>Actinomycetota</taxon>
        <taxon>Actinomycetes</taxon>
        <taxon>Micrococcales</taxon>
        <taxon>Microbacteriaceae</taxon>
        <taxon>Leucobacter</taxon>
    </lineage>
</organism>
<reference evidence="7 8" key="1">
    <citation type="submission" date="2022-04" db="EMBL/GenBank/DDBJ databases">
        <title>Leucobacter sp. isolated from rhizosphere of garlic.</title>
        <authorList>
            <person name="Won M."/>
            <person name="Lee C.-M."/>
            <person name="Woen H.-Y."/>
            <person name="Kwon S.-W."/>
        </authorList>
    </citation>
    <scope>NUCLEOTIDE SEQUENCE [LARGE SCALE GENOMIC DNA]</scope>
    <source>
        <strain evidence="7 8">H21R-40</strain>
    </source>
</reference>
<evidence type="ECO:0000256" key="5">
    <source>
        <dbReference type="ARBA" id="ARBA00023136"/>
    </source>
</evidence>
<evidence type="ECO:0000256" key="6">
    <source>
        <dbReference type="SAM" id="Phobius"/>
    </source>
</evidence>
<dbReference type="PANTHER" id="PTHR32196">
    <property type="entry name" value="ABC TRANSPORTER PERMEASE PROTEIN YPHD-RELATED-RELATED"/>
    <property type="match status" value="1"/>
</dbReference>
<dbReference type="InterPro" id="IPR001851">
    <property type="entry name" value="ABC_transp_permease"/>
</dbReference>
<evidence type="ECO:0000256" key="4">
    <source>
        <dbReference type="ARBA" id="ARBA00022989"/>
    </source>
</evidence>
<evidence type="ECO:0000313" key="8">
    <source>
        <dbReference type="Proteomes" id="UP000831786"/>
    </source>
</evidence>
<keyword evidence="5 6" id="KW-0472">Membrane</keyword>
<feature type="transmembrane region" description="Helical" evidence="6">
    <location>
        <begin position="62"/>
        <end position="87"/>
    </location>
</feature>
<evidence type="ECO:0000313" key="7">
    <source>
        <dbReference type="EMBL" id="UOQ58028.1"/>
    </source>
</evidence>
<dbReference type="Pfam" id="PF02653">
    <property type="entry name" value="BPD_transp_2"/>
    <property type="match status" value="1"/>
</dbReference>
<evidence type="ECO:0000256" key="3">
    <source>
        <dbReference type="ARBA" id="ARBA00022692"/>
    </source>
</evidence>